<dbReference type="STRING" id="639004.SAMN04488239_12912"/>
<dbReference type="SUPFAM" id="SSF51556">
    <property type="entry name" value="Metallo-dependent hydrolases"/>
    <property type="match status" value="1"/>
</dbReference>
<reference evidence="2" key="1">
    <citation type="submission" date="2016-10" db="EMBL/GenBank/DDBJ databases">
        <authorList>
            <person name="Varghese N."/>
            <person name="Submissions S."/>
        </authorList>
    </citation>
    <scope>NUCLEOTIDE SEQUENCE [LARGE SCALE GENOMIC DNA]</scope>
    <source>
        <strain evidence="2">CGMCC 1.9108</strain>
    </source>
</reference>
<evidence type="ECO:0000313" key="1">
    <source>
        <dbReference type="EMBL" id="SDE70122.1"/>
    </source>
</evidence>
<keyword evidence="2" id="KW-1185">Reference proteome</keyword>
<dbReference type="RefSeq" id="WP_143028649.1">
    <property type="nucleotide sequence ID" value="NZ_FMZV01000029.1"/>
</dbReference>
<dbReference type="AlphaFoldDB" id="A0A1G7F2S4"/>
<name>A0A1G7F2S4_9RHOB</name>
<organism evidence="1 2">
    <name type="scientific">Ruegeria marina</name>
    <dbReference type="NCBI Taxonomy" id="639004"/>
    <lineage>
        <taxon>Bacteria</taxon>
        <taxon>Pseudomonadati</taxon>
        <taxon>Pseudomonadota</taxon>
        <taxon>Alphaproteobacteria</taxon>
        <taxon>Rhodobacterales</taxon>
        <taxon>Roseobacteraceae</taxon>
        <taxon>Ruegeria</taxon>
    </lineage>
</organism>
<gene>
    <name evidence="1" type="ORF">SAMN04488239_12912</name>
</gene>
<sequence>MLRLRGMTPPEWLRELDFFTARTILPHLTHISGCNGIDHKAPDLQILADSGAVLAHCPLVMARGGAALRMGWMAPAPPASQCAILQLSITARKGATQCRLQQSA</sequence>
<dbReference type="Gene3D" id="3.20.20.140">
    <property type="entry name" value="Metal-dependent hydrolases"/>
    <property type="match status" value="1"/>
</dbReference>
<dbReference type="EMBL" id="FMZV01000029">
    <property type="protein sequence ID" value="SDE70122.1"/>
    <property type="molecule type" value="Genomic_DNA"/>
</dbReference>
<dbReference type="OrthoDB" id="9796020at2"/>
<accession>A0A1G7F2S4</accession>
<protein>
    <submittedName>
        <fullName evidence="1">Uncharacterized protein</fullName>
    </submittedName>
</protein>
<dbReference type="Proteomes" id="UP000199628">
    <property type="component" value="Unassembled WGS sequence"/>
</dbReference>
<dbReference type="InterPro" id="IPR032466">
    <property type="entry name" value="Metal_Hydrolase"/>
</dbReference>
<evidence type="ECO:0000313" key="2">
    <source>
        <dbReference type="Proteomes" id="UP000199628"/>
    </source>
</evidence>
<proteinExistence type="predicted"/>